<dbReference type="EMBL" id="MCFL01000010">
    <property type="protein sequence ID" value="ORZ37945.1"/>
    <property type="molecule type" value="Genomic_DNA"/>
</dbReference>
<dbReference type="InterPro" id="IPR002937">
    <property type="entry name" value="Amino_oxidase"/>
</dbReference>
<gene>
    <name evidence="2" type="ORF">BCR44DRAFT_1429308</name>
</gene>
<evidence type="ECO:0000313" key="3">
    <source>
        <dbReference type="Proteomes" id="UP000193411"/>
    </source>
</evidence>
<dbReference type="SUPFAM" id="SSF51971">
    <property type="entry name" value="Nucleotide-binding domain"/>
    <property type="match status" value="1"/>
</dbReference>
<dbReference type="Gene3D" id="3.50.50.60">
    <property type="entry name" value="FAD/NAD(P)-binding domain"/>
    <property type="match status" value="1"/>
</dbReference>
<evidence type="ECO:0000313" key="2">
    <source>
        <dbReference type="EMBL" id="ORZ37945.1"/>
    </source>
</evidence>
<dbReference type="STRING" id="765915.A0A1Y2HTP0"/>
<protein>
    <recommendedName>
        <fullName evidence="1">Amine oxidase domain-containing protein</fullName>
    </recommendedName>
</protein>
<dbReference type="Pfam" id="PF01593">
    <property type="entry name" value="Amino_oxidase"/>
    <property type="match status" value="1"/>
</dbReference>
<dbReference type="Proteomes" id="UP000193411">
    <property type="component" value="Unassembled WGS sequence"/>
</dbReference>
<dbReference type="PANTHER" id="PTHR43734:SF4">
    <property type="entry name" value="AMINE OXIDASE DOMAIN-CONTAINING PROTEIN"/>
    <property type="match status" value="1"/>
</dbReference>
<keyword evidence="3" id="KW-1185">Reference proteome</keyword>
<sequence>MPAHEQVDILIIGAGPTGLGAAKRLEHMKQQSYLIIDAFTEAGGLASTDVTPEGFLYDVGGHVIFSHYKYFDDVLHEALPKPDDWFTHQRVSYVRQRGRWIPYPYQNNIAALPKEDQVVCLKGMIDAYLDSAISQTKPKSFDEWIIRCMGEGIADLFMRPYNFKVWAVPTTKMQCEWLGERVAAPDLKLVVSNVVEGKMAGNWGPNATFKFPAHGGTGGIWKAVANTLPQSKFRFNAKVVSVDADKKIVTLEDGRTFGYNKMLSTMPVDDLTVALGPKYSPLADLARGLYFSSTHVIGIGIRGARPQRIDDKCWLYFPEDDCPFYRATIFSNYSPYNQPQSHVKLRTIQRADGGATDTKTEKEGPYWSLMFEVSESSYKPVNIETIIAETIQGAINTDLLHPEDEIVSTYHRRFYHGYPTPTLERDGVLKQLLPALNKLDIWSRGRFGSWKYEVGNQDHSFMLGVEAADSIVYGSPELSLNYPNVVNTRPNNERTLDHAF</sequence>
<organism evidence="2 3">
    <name type="scientific">Catenaria anguillulae PL171</name>
    <dbReference type="NCBI Taxonomy" id="765915"/>
    <lineage>
        <taxon>Eukaryota</taxon>
        <taxon>Fungi</taxon>
        <taxon>Fungi incertae sedis</taxon>
        <taxon>Blastocladiomycota</taxon>
        <taxon>Blastocladiomycetes</taxon>
        <taxon>Blastocladiales</taxon>
        <taxon>Catenariaceae</taxon>
        <taxon>Catenaria</taxon>
    </lineage>
</organism>
<dbReference type="FunFam" id="3.50.50.60:FF:000220">
    <property type="entry name" value="UDP-galactopyranose mutase"/>
    <property type="match status" value="1"/>
</dbReference>
<dbReference type="PANTHER" id="PTHR43734">
    <property type="entry name" value="PHYTOENE DESATURASE"/>
    <property type="match status" value="1"/>
</dbReference>
<dbReference type="InterPro" id="IPR036188">
    <property type="entry name" value="FAD/NAD-bd_sf"/>
</dbReference>
<reference evidence="2 3" key="1">
    <citation type="submission" date="2016-07" db="EMBL/GenBank/DDBJ databases">
        <title>Pervasive Adenine N6-methylation of Active Genes in Fungi.</title>
        <authorList>
            <consortium name="DOE Joint Genome Institute"/>
            <person name="Mondo S.J."/>
            <person name="Dannebaum R.O."/>
            <person name="Kuo R.C."/>
            <person name="Labutti K."/>
            <person name="Haridas S."/>
            <person name="Kuo A."/>
            <person name="Salamov A."/>
            <person name="Ahrendt S.R."/>
            <person name="Lipzen A."/>
            <person name="Sullivan W."/>
            <person name="Andreopoulos W.B."/>
            <person name="Clum A."/>
            <person name="Lindquist E."/>
            <person name="Daum C."/>
            <person name="Ramamoorthy G.K."/>
            <person name="Gryganskyi A."/>
            <person name="Culley D."/>
            <person name="Magnuson J.K."/>
            <person name="James T.Y."/>
            <person name="O'Malley M.A."/>
            <person name="Stajich J.E."/>
            <person name="Spatafora J.W."/>
            <person name="Visel A."/>
            <person name="Grigoriev I.V."/>
        </authorList>
    </citation>
    <scope>NUCLEOTIDE SEQUENCE [LARGE SCALE GENOMIC DNA]</scope>
    <source>
        <strain evidence="2 3">PL171</strain>
    </source>
</reference>
<feature type="domain" description="Amine oxidase" evidence="1">
    <location>
        <begin position="17"/>
        <end position="296"/>
    </location>
</feature>
<proteinExistence type="predicted"/>
<dbReference type="OrthoDB" id="38045at2759"/>
<comment type="caution">
    <text evidence="2">The sequence shown here is derived from an EMBL/GenBank/DDBJ whole genome shotgun (WGS) entry which is preliminary data.</text>
</comment>
<accession>A0A1Y2HTP0</accession>
<name>A0A1Y2HTP0_9FUNG</name>
<evidence type="ECO:0000259" key="1">
    <source>
        <dbReference type="Pfam" id="PF01593"/>
    </source>
</evidence>
<dbReference type="AlphaFoldDB" id="A0A1Y2HTP0"/>
<dbReference type="GO" id="GO:0016491">
    <property type="term" value="F:oxidoreductase activity"/>
    <property type="evidence" value="ECO:0007669"/>
    <property type="project" value="InterPro"/>
</dbReference>